<sequence>MKHGKKYSDSAKLLEALKLYDTTEAMELCTKTGKAKFDETVEVHVRLGVDSRHADQQVRGAVVLPNGTGKKVRVAVFAKGDNVQAAQDAGADYVGAEDLMEKIQKENFMDFDVVIASPDMMGVVGRLGKILGPRGLMPNPKAGTVTPDVAKAVTEAKAGKIEYRLDKTNIIHCPIGKVSFGAEKLQQNFETLMSAIVKAKPAAAKGQYVKSCVVATTMGPGIKINPSKFM</sequence>
<keyword evidence="4 9" id="KW-0810">Translation regulation</keyword>
<dbReference type="CDD" id="cd00403">
    <property type="entry name" value="Ribosomal_L1"/>
    <property type="match status" value="1"/>
</dbReference>
<dbReference type="GO" id="GO:0006417">
    <property type="term" value="P:regulation of translation"/>
    <property type="evidence" value="ECO:0007669"/>
    <property type="project" value="UniProtKB-KW"/>
</dbReference>
<evidence type="ECO:0000256" key="4">
    <source>
        <dbReference type="ARBA" id="ARBA00022845"/>
    </source>
</evidence>
<comment type="similarity">
    <text evidence="1 9 10">Belongs to the universal ribosomal protein uL1 family.</text>
</comment>
<comment type="subunit">
    <text evidence="9">Part of the 50S ribosomal subunit.</text>
</comment>
<evidence type="ECO:0000256" key="5">
    <source>
        <dbReference type="ARBA" id="ARBA00022884"/>
    </source>
</evidence>
<dbReference type="Gene3D" id="3.40.50.790">
    <property type="match status" value="1"/>
</dbReference>
<keyword evidence="7 9" id="KW-0687">Ribonucleoprotein</keyword>
<name>A0A926ENB3_9FIRM</name>
<dbReference type="FunFam" id="3.40.50.790:FF:000001">
    <property type="entry name" value="50S ribosomal protein L1"/>
    <property type="match status" value="1"/>
</dbReference>
<dbReference type="GO" id="GO:0003735">
    <property type="term" value="F:structural constituent of ribosome"/>
    <property type="evidence" value="ECO:0007669"/>
    <property type="project" value="InterPro"/>
</dbReference>
<dbReference type="EMBL" id="JACRTD010000006">
    <property type="protein sequence ID" value="MBC8585761.1"/>
    <property type="molecule type" value="Genomic_DNA"/>
</dbReference>
<dbReference type="HAMAP" id="MF_01318_B">
    <property type="entry name" value="Ribosomal_uL1_B"/>
    <property type="match status" value="1"/>
</dbReference>
<dbReference type="InterPro" id="IPR002143">
    <property type="entry name" value="Ribosomal_uL1"/>
</dbReference>
<dbReference type="RefSeq" id="WP_262395477.1">
    <property type="nucleotide sequence ID" value="NZ_JACRTD010000006.1"/>
</dbReference>
<dbReference type="GO" id="GO:0015934">
    <property type="term" value="C:large ribosomal subunit"/>
    <property type="evidence" value="ECO:0007669"/>
    <property type="project" value="InterPro"/>
</dbReference>
<dbReference type="InterPro" id="IPR005878">
    <property type="entry name" value="Ribosom_uL1_bac-type"/>
</dbReference>
<dbReference type="PIRSF" id="PIRSF002155">
    <property type="entry name" value="Ribosomal_L1"/>
    <property type="match status" value="1"/>
</dbReference>
<dbReference type="InterPro" id="IPR023673">
    <property type="entry name" value="Ribosomal_uL1_CS"/>
</dbReference>
<evidence type="ECO:0000256" key="3">
    <source>
        <dbReference type="ARBA" id="ARBA00022730"/>
    </source>
</evidence>
<dbReference type="PANTHER" id="PTHR36427">
    <property type="entry name" value="54S RIBOSOMAL PROTEIN L1, MITOCHONDRIAL"/>
    <property type="match status" value="1"/>
</dbReference>
<keyword evidence="9" id="KW-0820">tRNA-binding</keyword>
<proteinExistence type="inferred from homology"/>
<comment type="caution">
    <text evidence="11">The sequence shown here is derived from an EMBL/GenBank/DDBJ whole genome shotgun (WGS) entry which is preliminary data.</text>
</comment>
<comment type="function">
    <text evidence="9">Protein L1 is also a translational repressor protein, it controls the translation of the L11 operon by binding to its mRNA.</text>
</comment>
<evidence type="ECO:0000256" key="8">
    <source>
        <dbReference type="ARBA" id="ARBA00035241"/>
    </source>
</evidence>
<keyword evidence="6 9" id="KW-0689">Ribosomal protein</keyword>
<evidence type="ECO:0000256" key="1">
    <source>
        <dbReference type="ARBA" id="ARBA00010531"/>
    </source>
</evidence>
<evidence type="ECO:0000256" key="7">
    <source>
        <dbReference type="ARBA" id="ARBA00023274"/>
    </source>
</evidence>
<dbReference type="GO" id="GO:0000049">
    <property type="term" value="F:tRNA binding"/>
    <property type="evidence" value="ECO:0007669"/>
    <property type="project" value="UniProtKB-KW"/>
</dbReference>
<organism evidence="11 12">
    <name type="scientific">Youxingia wuxianensis</name>
    <dbReference type="NCBI Taxonomy" id="2763678"/>
    <lineage>
        <taxon>Bacteria</taxon>
        <taxon>Bacillati</taxon>
        <taxon>Bacillota</taxon>
        <taxon>Clostridia</taxon>
        <taxon>Eubacteriales</taxon>
        <taxon>Oscillospiraceae</taxon>
        <taxon>Youxingia</taxon>
    </lineage>
</organism>
<dbReference type="Pfam" id="PF00687">
    <property type="entry name" value="Ribosomal_L1"/>
    <property type="match status" value="1"/>
</dbReference>
<dbReference type="PROSITE" id="PS01199">
    <property type="entry name" value="RIBOSOMAL_L1"/>
    <property type="match status" value="1"/>
</dbReference>
<dbReference type="Gene3D" id="3.30.190.20">
    <property type="match status" value="1"/>
</dbReference>
<dbReference type="NCBIfam" id="TIGR01169">
    <property type="entry name" value="rplA_bact"/>
    <property type="match status" value="1"/>
</dbReference>
<gene>
    <name evidence="9 11" type="primary">rplA</name>
    <name evidence="11" type="ORF">H8705_09205</name>
</gene>
<reference evidence="11" key="1">
    <citation type="submission" date="2020-08" db="EMBL/GenBank/DDBJ databases">
        <title>Genome public.</title>
        <authorList>
            <person name="Liu C."/>
            <person name="Sun Q."/>
        </authorList>
    </citation>
    <scope>NUCLEOTIDE SEQUENCE</scope>
    <source>
        <strain evidence="11">NSJ-64</strain>
    </source>
</reference>
<dbReference type="PANTHER" id="PTHR36427:SF3">
    <property type="entry name" value="LARGE RIBOSOMAL SUBUNIT PROTEIN UL1M"/>
    <property type="match status" value="1"/>
</dbReference>
<keyword evidence="12" id="KW-1185">Reference proteome</keyword>
<accession>A0A926ENB3</accession>
<dbReference type="GO" id="GO:0006412">
    <property type="term" value="P:translation"/>
    <property type="evidence" value="ECO:0007669"/>
    <property type="project" value="UniProtKB-UniRule"/>
</dbReference>
<keyword evidence="5 9" id="KW-0694">RNA-binding</keyword>
<keyword evidence="2 9" id="KW-0678">Repressor</keyword>
<dbReference type="InterPro" id="IPR016095">
    <property type="entry name" value="Ribosomal_uL1_3-a/b-sand"/>
</dbReference>
<evidence type="ECO:0000313" key="11">
    <source>
        <dbReference type="EMBL" id="MBC8585761.1"/>
    </source>
</evidence>
<dbReference type="Proteomes" id="UP000623678">
    <property type="component" value="Unassembled WGS sequence"/>
</dbReference>
<evidence type="ECO:0000313" key="12">
    <source>
        <dbReference type="Proteomes" id="UP000623678"/>
    </source>
</evidence>
<dbReference type="InterPro" id="IPR028364">
    <property type="entry name" value="Ribosomal_uL1/biogenesis"/>
</dbReference>
<evidence type="ECO:0000256" key="10">
    <source>
        <dbReference type="RuleBase" id="RU000659"/>
    </source>
</evidence>
<dbReference type="GO" id="GO:0019843">
    <property type="term" value="F:rRNA binding"/>
    <property type="evidence" value="ECO:0007669"/>
    <property type="project" value="UniProtKB-UniRule"/>
</dbReference>
<dbReference type="InterPro" id="IPR023674">
    <property type="entry name" value="Ribosomal_uL1-like"/>
</dbReference>
<dbReference type="SUPFAM" id="SSF56808">
    <property type="entry name" value="Ribosomal protein L1"/>
    <property type="match status" value="1"/>
</dbReference>
<evidence type="ECO:0000256" key="6">
    <source>
        <dbReference type="ARBA" id="ARBA00022980"/>
    </source>
</evidence>
<evidence type="ECO:0000256" key="9">
    <source>
        <dbReference type="HAMAP-Rule" id="MF_01318"/>
    </source>
</evidence>
<comment type="function">
    <text evidence="9">Binds directly to 23S rRNA. The L1 stalk is quite mobile in the ribosome, and is involved in E site tRNA release.</text>
</comment>
<protein>
    <recommendedName>
        <fullName evidence="8 9">Large ribosomal subunit protein uL1</fullName>
    </recommendedName>
</protein>
<evidence type="ECO:0000256" key="2">
    <source>
        <dbReference type="ARBA" id="ARBA00022491"/>
    </source>
</evidence>
<dbReference type="AlphaFoldDB" id="A0A926ENB3"/>
<keyword evidence="3 9" id="KW-0699">rRNA-binding</keyword>